<keyword evidence="8" id="KW-0997">Cell inner membrane</keyword>
<comment type="caution">
    <text evidence="8">Lacks conserved residue(s) required for the propagation of feature annotation.</text>
</comment>
<dbReference type="PANTHER" id="PTHR23502:SF132">
    <property type="entry name" value="POLYAMINE TRANSPORTER 2-RELATED"/>
    <property type="match status" value="1"/>
</dbReference>
<feature type="transmembrane region" description="Helical" evidence="8">
    <location>
        <begin position="93"/>
        <end position="113"/>
    </location>
</feature>
<evidence type="ECO:0000256" key="8">
    <source>
        <dbReference type="RuleBase" id="RU365088"/>
    </source>
</evidence>
<gene>
    <name evidence="10" type="ORF">D7V64_14775</name>
</gene>
<keyword evidence="4" id="KW-1003">Cell membrane</keyword>
<dbReference type="PANTHER" id="PTHR23502">
    <property type="entry name" value="MAJOR FACILITATOR SUPERFAMILY"/>
    <property type="match status" value="1"/>
</dbReference>
<dbReference type="InterPro" id="IPR036259">
    <property type="entry name" value="MFS_trans_sf"/>
</dbReference>
<evidence type="ECO:0000259" key="9">
    <source>
        <dbReference type="PROSITE" id="PS50850"/>
    </source>
</evidence>
<dbReference type="InterPro" id="IPR001958">
    <property type="entry name" value="Tet-R_TetA/multi-R_MdtG-like"/>
</dbReference>
<keyword evidence="7 8" id="KW-0472">Membrane</keyword>
<feature type="transmembrane region" description="Helical" evidence="8">
    <location>
        <begin position="241"/>
        <end position="259"/>
    </location>
</feature>
<keyword evidence="6 8" id="KW-1133">Transmembrane helix</keyword>
<evidence type="ECO:0000256" key="2">
    <source>
        <dbReference type="ARBA" id="ARBA00006236"/>
    </source>
</evidence>
<dbReference type="GO" id="GO:0042910">
    <property type="term" value="F:xenobiotic transmembrane transporter activity"/>
    <property type="evidence" value="ECO:0007669"/>
    <property type="project" value="InterPro"/>
</dbReference>
<sequence length="391" mass="41961">MPILIALLATLGPIGIDMYLPSIPAMAEALGSSEGAVQFSLMTFFVGLMLGQLVYGPLSDKFGRKPLIYLGLSIFIFASISCAFATNVMQLQIIRFVQGLGGSIGMVIAFAMIKDQYQGPAMGKMMSMVLAILGLSPVVAPLIGNGLQTLGSWRNIFAFLAVYGIVVISAIALYLPETRDITLRQQFKLSQTFKLYGRIITDRKFIIYALSLCIAQAAFFAYIAGSASVLISQYQLSSTQFSLLFAFNAFGLIIAAILTPKMHEKFGLLNAYKFTTFALLIVMAMLFCCLVFGINQLILFCIIIFIAVALLGFIMPTGTQLALTFQHQNAGTASALLGALQFGFGAIITAITGSTSAVGAIGLISIMATCALLATITCFVFFPKHLPMANH</sequence>
<accession>A0A3A8FPZ2</accession>
<proteinExistence type="inferred from homology"/>
<dbReference type="InterPro" id="IPR020846">
    <property type="entry name" value="MFS_dom"/>
</dbReference>
<dbReference type="Proteomes" id="UP000281084">
    <property type="component" value="Unassembled WGS sequence"/>
</dbReference>
<feature type="transmembrane region" description="Helical" evidence="8">
    <location>
        <begin position="330"/>
        <end position="351"/>
    </location>
</feature>
<comment type="caution">
    <text evidence="10">The sequence shown here is derived from an EMBL/GenBank/DDBJ whole genome shotgun (WGS) entry which is preliminary data.</text>
</comment>
<feature type="transmembrane region" description="Helical" evidence="8">
    <location>
        <begin position="357"/>
        <end position="382"/>
    </location>
</feature>
<keyword evidence="5 8" id="KW-0812">Transmembrane</keyword>
<dbReference type="SUPFAM" id="SSF103473">
    <property type="entry name" value="MFS general substrate transporter"/>
    <property type="match status" value="1"/>
</dbReference>
<evidence type="ECO:0000313" key="11">
    <source>
        <dbReference type="Proteomes" id="UP000281084"/>
    </source>
</evidence>
<dbReference type="Pfam" id="PF07690">
    <property type="entry name" value="MFS_1"/>
    <property type="match status" value="1"/>
</dbReference>
<evidence type="ECO:0000256" key="3">
    <source>
        <dbReference type="ARBA" id="ARBA00022448"/>
    </source>
</evidence>
<organism evidence="10 11">
    <name type="scientific">Acinetobacter cumulans</name>
    <dbReference type="NCBI Taxonomy" id="2136182"/>
    <lineage>
        <taxon>Bacteria</taxon>
        <taxon>Pseudomonadati</taxon>
        <taxon>Pseudomonadota</taxon>
        <taxon>Gammaproteobacteria</taxon>
        <taxon>Moraxellales</taxon>
        <taxon>Moraxellaceae</taxon>
        <taxon>Acinetobacter</taxon>
    </lineage>
</organism>
<reference evidence="10 11" key="1">
    <citation type="submission" date="2018-09" db="EMBL/GenBank/DDBJ databases">
        <title>The draft genome of Acinetobacter spp. strains.</title>
        <authorList>
            <person name="Qin J."/>
            <person name="Feng Y."/>
            <person name="Zong Z."/>
        </authorList>
    </citation>
    <scope>NUCLEOTIDE SEQUENCE [LARGE SCALE GENOMIC DNA]</scope>
    <source>
        <strain evidence="10 11">WCHAc060002</strain>
    </source>
</reference>
<evidence type="ECO:0000313" key="10">
    <source>
        <dbReference type="EMBL" id="RKG48802.1"/>
    </source>
</evidence>
<dbReference type="CDD" id="cd17320">
    <property type="entry name" value="MFS_MdfA_MDR_like"/>
    <property type="match status" value="1"/>
</dbReference>
<dbReference type="EMBL" id="RAXZ01000030">
    <property type="protein sequence ID" value="RKG48802.1"/>
    <property type="molecule type" value="Genomic_DNA"/>
</dbReference>
<feature type="transmembrane region" description="Helical" evidence="8">
    <location>
        <begin position="39"/>
        <end position="55"/>
    </location>
</feature>
<dbReference type="GO" id="GO:1990961">
    <property type="term" value="P:xenobiotic detoxification by transmembrane export across the plasma membrane"/>
    <property type="evidence" value="ECO:0007669"/>
    <property type="project" value="InterPro"/>
</dbReference>
<evidence type="ECO:0000256" key="5">
    <source>
        <dbReference type="ARBA" id="ARBA00022692"/>
    </source>
</evidence>
<dbReference type="InterPro" id="IPR011701">
    <property type="entry name" value="MFS"/>
</dbReference>
<dbReference type="NCBIfam" id="TIGR00710">
    <property type="entry name" value="efflux_Bcr_CflA"/>
    <property type="match status" value="1"/>
</dbReference>
<feature type="domain" description="Major facilitator superfamily (MFS) profile" evidence="9">
    <location>
        <begin position="1"/>
        <end position="386"/>
    </location>
</feature>
<dbReference type="PROSITE" id="PS50850">
    <property type="entry name" value="MFS"/>
    <property type="match status" value="1"/>
</dbReference>
<dbReference type="AlphaFoldDB" id="A0A3A8FPZ2"/>
<dbReference type="PRINTS" id="PR01035">
    <property type="entry name" value="TCRTETA"/>
</dbReference>
<protein>
    <recommendedName>
        <fullName evidence="8">Bcr/CflA family efflux transporter</fullName>
    </recommendedName>
</protein>
<dbReference type="Gene3D" id="1.20.1720.10">
    <property type="entry name" value="Multidrug resistance protein D"/>
    <property type="match status" value="1"/>
</dbReference>
<feature type="transmembrane region" description="Helical" evidence="8">
    <location>
        <begin position="205"/>
        <end position="229"/>
    </location>
</feature>
<keyword evidence="3 8" id="KW-0813">Transport</keyword>
<feature type="transmembrane region" description="Helical" evidence="8">
    <location>
        <begin position="271"/>
        <end position="293"/>
    </location>
</feature>
<comment type="subcellular location">
    <subcellularLocation>
        <location evidence="8">Cell inner membrane</location>
        <topology evidence="8">Multi-pass membrane protein</topology>
    </subcellularLocation>
    <subcellularLocation>
        <location evidence="1">Cell membrane</location>
        <topology evidence="1">Multi-pass membrane protein</topology>
    </subcellularLocation>
</comment>
<feature type="transmembrane region" description="Helical" evidence="8">
    <location>
        <begin position="67"/>
        <end position="87"/>
    </location>
</feature>
<evidence type="ECO:0000256" key="6">
    <source>
        <dbReference type="ARBA" id="ARBA00022989"/>
    </source>
</evidence>
<comment type="similarity">
    <text evidence="2 8">Belongs to the major facilitator superfamily. Bcr/CmlA family.</text>
</comment>
<evidence type="ECO:0000256" key="4">
    <source>
        <dbReference type="ARBA" id="ARBA00022475"/>
    </source>
</evidence>
<evidence type="ECO:0000256" key="1">
    <source>
        <dbReference type="ARBA" id="ARBA00004651"/>
    </source>
</evidence>
<dbReference type="InterPro" id="IPR004812">
    <property type="entry name" value="Efflux_drug-R_Bcr/CmlA"/>
</dbReference>
<feature type="transmembrane region" description="Helical" evidence="8">
    <location>
        <begin position="299"/>
        <end position="318"/>
    </location>
</feature>
<evidence type="ECO:0000256" key="7">
    <source>
        <dbReference type="ARBA" id="ARBA00023136"/>
    </source>
</evidence>
<feature type="transmembrane region" description="Helical" evidence="8">
    <location>
        <begin position="125"/>
        <end position="144"/>
    </location>
</feature>
<name>A0A3A8FPZ2_9GAMM</name>
<feature type="transmembrane region" description="Helical" evidence="8">
    <location>
        <begin position="156"/>
        <end position="175"/>
    </location>
</feature>
<dbReference type="GO" id="GO:0005886">
    <property type="term" value="C:plasma membrane"/>
    <property type="evidence" value="ECO:0007669"/>
    <property type="project" value="UniProtKB-SubCell"/>
</dbReference>